<evidence type="ECO:0000256" key="2">
    <source>
        <dbReference type="ARBA" id="ARBA00022840"/>
    </source>
</evidence>
<proteinExistence type="predicted"/>
<accession>A0A2A3X3Q1</accession>
<dbReference type="InterPro" id="IPR051309">
    <property type="entry name" value="ABCF_ATPase"/>
</dbReference>
<sequence>MPKSTSSSPELDLPAGSSAHTRAENIHIMRGDREILTGLYLTVSAGSRLAVVGENGSGKTTLLHVLAGTLPPDQGELRRSGTVTLLEQALDADDNRTVGDLINESLRQEKAALAALDAAGEAMARDEPGADEAFTQALDLATRLDAWGGDRRIDTALAGLSACSDRTRSLASLSVGQRYRVRLAVVLGSSTDILLLDEPTNHLDAQSLAFLTERLRTRHGGFALVSHDRALLHDVADEFLDLDRSRDGRPRNYSGGYRGWVAGKRRDRENWEQDYLAEVAEHARLSEAADDARSRLSTGWRPPKGTGKHTRATRTAGVVQAFNRRVEDLERHAVEVPEPPLRLQWPDVSESDDERWEAEGGSPLAAESVTVEGRMRQTVSLSIAPGDRLLITGANGTGKSTLLDILTGRLDPSSGEVHRHPQARVELLSQEVPEWNAADTAARVFEDYALRSSLSGDLTLQDLGLLSADDSTTPVHRLSQGQQRRLQLAMCLAVEPDVLILDEPTNHLSASLVDELTESFGTASAALIVVTHDRQMLADLADWPRLDIGRAAAPLGA</sequence>
<dbReference type="InterPro" id="IPR017871">
    <property type="entry name" value="ABC_transporter-like_CS"/>
</dbReference>
<reference evidence="5 6" key="1">
    <citation type="journal article" date="2017" name="Elife">
        <title>Extensive horizontal gene transfer in cheese-associated bacteria.</title>
        <authorList>
            <person name="Bonham K.S."/>
            <person name="Wolfe B.E."/>
            <person name="Dutton R.J."/>
        </authorList>
    </citation>
    <scope>NUCLEOTIDE SEQUENCE [LARGE SCALE GENOMIC DNA]</scope>
    <source>
        <strain evidence="5 6">JB5</strain>
    </source>
</reference>
<dbReference type="InterPro" id="IPR027417">
    <property type="entry name" value="P-loop_NTPase"/>
</dbReference>
<dbReference type="InterPro" id="IPR003593">
    <property type="entry name" value="AAA+_ATPase"/>
</dbReference>
<dbReference type="EMBL" id="NRGX01000001">
    <property type="protein sequence ID" value="PCC18289.1"/>
    <property type="molecule type" value="Genomic_DNA"/>
</dbReference>
<evidence type="ECO:0000256" key="3">
    <source>
        <dbReference type="SAM" id="MobiDB-lite"/>
    </source>
</evidence>
<feature type="region of interest" description="Disordered" evidence="3">
    <location>
        <begin position="343"/>
        <end position="363"/>
    </location>
</feature>
<dbReference type="PANTHER" id="PTHR42855:SF1">
    <property type="entry name" value="ABC TRANSPORTER DOMAIN-CONTAINING PROTEIN"/>
    <property type="match status" value="1"/>
</dbReference>
<dbReference type="GO" id="GO:0016887">
    <property type="term" value="F:ATP hydrolysis activity"/>
    <property type="evidence" value="ECO:0007669"/>
    <property type="project" value="InterPro"/>
</dbReference>
<evidence type="ECO:0000256" key="1">
    <source>
        <dbReference type="ARBA" id="ARBA00022741"/>
    </source>
</evidence>
<feature type="region of interest" description="Disordered" evidence="3">
    <location>
        <begin position="293"/>
        <end position="312"/>
    </location>
</feature>
<organism evidence="5 6">
    <name type="scientific">Brevibacterium aurantiacum</name>
    <dbReference type="NCBI Taxonomy" id="273384"/>
    <lineage>
        <taxon>Bacteria</taxon>
        <taxon>Bacillati</taxon>
        <taxon>Actinomycetota</taxon>
        <taxon>Actinomycetes</taxon>
        <taxon>Micrococcales</taxon>
        <taxon>Brevibacteriaceae</taxon>
        <taxon>Brevibacterium</taxon>
    </lineage>
</organism>
<dbReference type="SMART" id="SM00382">
    <property type="entry name" value="AAA"/>
    <property type="match status" value="2"/>
</dbReference>
<dbReference type="Gene3D" id="3.40.50.300">
    <property type="entry name" value="P-loop containing nucleotide triphosphate hydrolases"/>
    <property type="match status" value="2"/>
</dbReference>
<dbReference type="PROSITE" id="PS00211">
    <property type="entry name" value="ABC_TRANSPORTER_1"/>
    <property type="match status" value="1"/>
</dbReference>
<evidence type="ECO:0000313" key="5">
    <source>
        <dbReference type="EMBL" id="PCC18289.1"/>
    </source>
</evidence>
<name>A0A2A3X3Q1_BREAU</name>
<feature type="domain" description="ABC transporter" evidence="4">
    <location>
        <begin position="343"/>
        <end position="557"/>
    </location>
</feature>
<dbReference type="Proteomes" id="UP000218377">
    <property type="component" value="Unassembled WGS sequence"/>
</dbReference>
<gene>
    <name evidence="5" type="ORF">CIK79_08310</name>
</gene>
<comment type="caution">
    <text evidence="5">The sequence shown here is derived from an EMBL/GenBank/DDBJ whole genome shotgun (WGS) entry which is preliminary data.</text>
</comment>
<dbReference type="GO" id="GO:0005524">
    <property type="term" value="F:ATP binding"/>
    <property type="evidence" value="ECO:0007669"/>
    <property type="project" value="UniProtKB-KW"/>
</dbReference>
<feature type="domain" description="ABC transporter" evidence="4">
    <location>
        <begin position="21"/>
        <end position="269"/>
    </location>
</feature>
<dbReference type="PROSITE" id="PS50893">
    <property type="entry name" value="ABC_TRANSPORTER_2"/>
    <property type="match status" value="2"/>
</dbReference>
<dbReference type="RefSeq" id="WP_096157886.1">
    <property type="nucleotide sequence ID" value="NZ_NRGX01000001.1"/>
</dbReference>
<dbReference type="FunFam" id="3.40.50.300:FF:000011">
    <property type="entry name" value="Putative ABC transporter ATP-binding component"/>
    <property type="match status" value="1"/>
</dbReference>
<dbReference type="InterPro" id="IPR003439">
    <property type="entry name" value="ABC_transporter-like_ATP-bd"/>
</dbReference>
<evidence type="ECO:0000259" key="4">
    <source>
        <dbReference type="PROSITE" id="PS50893"/>
    </source>
</evidence>
<dbReference type="AlphaFoldDB" id="A0A2A3X3Q1"/>
<dbReference type="Pfam" id="PF00005">
    <property type="entry name" value="ABC_tran"/>
    <property type="match status" value="2"/>
</dbReference>
<protein>
    <submittedName>
        <fullName evidence="5">ABC transporter</fullName>
    </submittedName>
</protein>
<dbReference type="PANTHER" id="PTHR42855">
    <property type="entry name" value="ABC TRANSPORTER ATP-BINDING SUBUNIT"/>
    <property type="match status" value="1"/>
</dbReference>
<keyword evidence="1" id="KW-0547">Nucleotide-binding</keyword>
<evidence type="ECO:0000313" key="6">
    <source>
        <dbReference type="Proteomes" id="UP000218377"/>
    </source>
</evidence>
<keyword evidence="2" id="KW-0067">ATP-binding</keyword>
<dbReference type="SUPFAM" id="SSF52540">
    <property type="entry name" value="P-loop containing nucleoside triphosphate hydrolases"/>
    <property type="match status" value="2"/>
</dbReference>